<feature type="binding site" evidence="13">
    <location>
        <position position="224"/>
    </location>
    <ligand>
        <name>a divalent metal cation</name>
        <dbReference type="ChEBI" id="CHEBI:60240"/>
    </ligand>
</feature>
<feature type="active site" description="Proton acceptor" evidence="11">
    <location>
        <position position="189"/>
    </location>
</feature>
<organism evidence="16 17">
    <name type="scientific">Nannochloropsis gaditana</name>
    <dbReference type="NCBI Taxonomy" id="72520"/>
    <lineage>
        <taxon>Eukaryota</taxon>
        <taxon>Sar</taxon>
        <taxon>Stramenopiles</taxon>
        <taxon>Ochrophyta</taxon>
        <taxon>Eustigmatophyceae</taxon>
        <taxon>Eustigmatales</taxon>
        <taxon>Monodopsidaceae</taxon>
        <taxon>Nannochloropsis</taxon>
    </lineage>
</organism>
<comment type="catalytic activity">
    <reaction evidence="10">
        <text>N(6)-acetyl-L-lysyl-[histone] + H2O = L-lysyl-[histone] + acetate</text>
        <dbReference type="Rhea" id="RHEA:58196"/>
        <dbReference type="Rhea" id="RHEA-COMP:9845"/>
        <dbReference type="Rhea" id="RHEA-COMP:11338"/>
        <dbReference type="ChEBI" id="CHEBI:15377"/>
        <dbReference type="ChEBI" id="CHEBI:29969"/>
        <dbReference type="ChEBI" id="CHEBI:30089"/>
        <dbReference type="ChEBI" id="CHEBI:61930"/>
        <dbReference type="EC" id="3.5.1.98"/>
    </reaction>
</comment>
<dbReference type="InterPro" id="IPR037138">
    <property type="entry name" value="His_deacetylse_dom_sf"/>
</dbReference>
<evidence type="ECO:0000256" key="8">
    <source>
        <dbReference type="ARBA" id="ARBA00023242"/>
    </source>
</evidence>
<dbReference type="GO" id="GO:0005634">
    <property type="term" value="C:nucleus"/>
    <property type="evidence" value="ECO:0007669"/>
    <property type="project" value="UniProtKB-SubCell"/>
</dbReference>
<comment type="caution">
    <text evidence="16">The sequence shown here is derived from an EMBL/GenBank/DDBJ whole genome shotgun (WGS) entry which is preliminary data.</text>
</comment>
<dbReference type="InterPro" id="IPR023696">
    <property type="entry name" value="Ureohydrolase_dom_sf"/>
</dbReference>
<evidence type="ECO:0000313" key="16">
    <source>
        <dbReference type="EMBL" id="EWM29801.1"/>
    </source>
</evidence>
<evidence type="ECO:0000259" key="15">
    <source>
        <dbReference type="Pfam" id="PF00850"/>
    </source>
</evidence>
<evidence type="ECO:0000256" key="11">
    <source>
        <dbReference type="PIRSR" id="PIRSR037913-1"/>
    </source>
</evidence>
<dbReference type="InterPro" id="IPR023801">
    <property type="entry name" value="His_deacetylse_dom"/>
</dbReference>
<dbReference type="InterPro" id="IPR000286">
    <property type="entry name" value="HDACs"/>
</dbReference>
<evidence type="ECO:0000256" key="2">
    <source>
        <dbReference type="ARBA" id="ARBA00012111"/>
    </source>
</evidence>
<evidence type="ECO:0000256" key="7">
    <source>
        <dbReference type="ARBA" id="ARBA00023163"/>
    </source>
</evidence>
<dbReference type="InterPro" id="IPR003084">
    <property type="entry name" value="HDAC_I/II"/>
</dbReference>
<evidence type="ECO:0000256" key="10">
    <source>
        <dbReference type="PIRNR" id="PIRNR037913"/>
    </source>
</evidence>
<sequence>MKKRRTTYFGERSTTWMAKDGNVPCSPSSVPHDPPHVRVPTTPGHKSQDMSSKKRVSYFYHGDVGHYYYGPGHPMKPHRLKLTHHLVLGYGLYRKMEVYRPHIATTQELQKFHSQEYVNFLSRVNPDMGRTLSSSVHSKFNVGEYTDCPIFDGMMEFCKIYTGCSIDGAQKLNHKITDVAVNWSGGLHHAKKGEASGFCYINDIVLAILELLKYHPRVLYIDIDIHHGDGVEEAFYCTDRVMTVSFHRYGDFFPGTGNIKDVGAKNGKYYSVNVPLEEGIDDASYERVFRPVMAKVMEVYQPSAVVLQCGADSLSGDRLGCFNLTLRGHAKCVEMMKGYNVPLLILGGGGYAIRNVARCWAFETSVLLEEEVSDEIPRNDYYDYYAPDYKLHLPPGTTENQNSTEGLEAIKVQILQQLSQIPGAPSVQMQEVPPDWATNERGGGEDEEDPDVRSSNRNRFGGERREHEAEFYDGGKDQDR</sequence>
<dbReference type="PIRSF" id="PIRSF037913">
    <property type="entry name" value="His_deacetylse_1"/>
    <property type="match status" value="1"/>
</dbReference>
<accession>W7UAJ6</accession>
<comment type="subcellular location">
    <subcellularLocation>
        <location evidence="1 10">Nucleus</location>
    </subcellularLocation>
</comment>
<evidence type="ECO:0000256" key="3">
    <source>
        <dbReference type="ARBA" id="ARBA00022491"/>
    </source>
</evidence>
<proteinExistence type="inferred from homology"/>
<evidence type="ECO:0000256" key="13">
    <source>
        <dbReference type="PIRSR" id="PIRSR037913-3"/>
    </source>
</evidence>
<comment type="similarity">
    <text evidence="9 10">Belongs to the histone deacetylase family. HD Type 1 subfamily.</text>
</comment>
<evidence type="ECO:0000256" key="9">
    <source>
        <dbReference type="ARBA" id="ARBA00061569"/>
    </source>
</evidence>
<keyword evidence="8 10" id="KW-0539">Nucleus</keyword>
<evidence type="ECO:0000256" key="14">
    <source>
        <dbReference type="SAM" id="MobiDB-lite"/>
    </source>
</evidence>
<dbReference type="PANTHER" id="PTHR10625">
    <property type="entry name" value="HISTONE DEACETYLASE HDAC1-RELATED"/>
    <property type="match status" value="1"/>
</dbReference>
<feature type="binding site" evidence="13">
    <location>
        <position position="312"/>
    </location>
    <ligand>
        <name>a divalent metal cation</name>
        <dbReference type="ChEBI" id="CHEBI:60240"/>
    </ligand>
</feature>
<evidence type="ECO:0000313" key="17">
    <source>
        <dbReference type="Proteomes" id="UP000019335"/>
    </source>
</evidence>
<dbReference type="GO" id="GO:0141221">
    <property type="term" value="F:histone deacetylase activity, hydrolytic mechanism"/>
    <property type="evidence" value="ECO:0007669"/>
    <property type="project" value="UniProtKB-EC"/>
</dbReference>
<reference evidence="16 17" key="1">
    <citation type="journal article" date="2014" name="Mol. Plant">
        <title>Chromosome Scale Genome Assembly and Transcriptome Profiling of Nannochloropsis gaditana in Nitrogen Depletion.</title>
        <authorList>
            <person name="Corteggiani Carpinelli E."/>
            <person name="Telatin A."/>
            <person name="Vitulo N."/>
            <person name="Forcato C."/>
            <person name="D'Angelo M."/>
            <person name="Schiavon R."/>
            <person name="Vezzi A."/>
            <person name="Giacometti G.M."/>
            <person name="Morosinotto T."/>
            <person name="Valle G."/>
        </authorList>
    </citation>
    <scope>NUCLEOTIDE SEQUENCE [LARGE SCALE GENOMIC DNA]</scope>
    <source>
        <strain evidence="16 17">B-31</strain>
    </source>
</reference>
<keyword evidence="6 10" id="KW-0805">Transcription regulation</keyword>
<dbReference type="PANTHER" id="PTHR10625:SF44">
    <property type="entry name" value="HISTONE DEACETYLASE 19"/>
    <property type="match status" value="1"/>
</dbReference>
<dbReference type="Proteomes" id="UP000019335">
    <property type="component" value="Chromosome 2"/>
</dbReference>
<keyword evidence="13" id="KW-0479">Metal-binding</keyword>
<name>W7UAJ6_9STRA</name>
<dbReference type="EMBL" id="AZIL01000116">
    <property type="protein sequence ID" value="EWM29801.1"/>
    <property type="molecule type" value="Genomic_DNA"/>
</dbReference>
<keyword evidence="3" id="KW-0678">Repressor</keyword>
<feature type="domain" description="Histone deacetylase" evidence="15">
    <location>
        <begin position="73"/>
        <end position="366"/>
    </location>
</feature>
<dbReference type="Gene3D" id="3.40.800.20">
    <property type="entry name" value="Histone deacetylase domain"/>
    <property type="match status" value="1"/>
</dbReference>
<dbReference type="GO" id="GO:0046872">
    <property type="term" value="F:metal ion binding"/>
    <property type="evidence" value="ECO:0007669"/>
    <property type="project" value="UniProtKB-KW"/>
</dbReference>
<keyword evidence="5 10" id="KW-0156">Chromatin regulator</keyword>
<keyword evidence="7 10" id="KW-0804">Transcription</keyword>
<protein>
    <recommendedName>
        <fullName evidence="2 10">Histone deacetylase</fullName>
        <ecNumber evidence="2 10">3.5.1.98</ecNumber>
    </recommendedName>
</protein>
<dbReference type="EC" id="3.5.1.98" evidence="2 10"/>
<dbReference type="GO" id="GO:0040029">
    <property type="term" value="P:epigenetic regulation of gene expression"/>
    <property type="evidence" value="ECO:0007669"/>
    <property type="project" value="TreeGrafter"/>
</dbReference>
<gene>
    <name evidence="16" type="ORF">Naga_100017g40</name>
</gene>
<feature type="region of interest" description="Disordered" evidence="14">
    <location>
        <begin position="20"/>
        <end position="52"/>
    </location>
</feature>
<evidence type="ECO:0000256" key="4">
    <source>
        <dbReference type="ARBA" id="ARBA00022801"/>
    </source>
</evidence>
<evidence type="ECO:0000256" key="12">
    <source>
        <dbReference type="PIRSR" id="PIRSR037913-2"/>
    </source>
</evidence>
<feature type="binding site" evidence="12">
    <location>
        <position position="197"/>
    </location>
    <ligand>
        <name>substrate</name>
    </ligand>
</feature>
<evidence type="ECO:0000256" key="1">
    <source>
        <dbReference type="ARBA" id="ARBA00004123"/>
    </source>
</evidence>
<dbReference type="OrthoDB" id="1918432at2759"/>
<dbReference type="FunFam" id="3.40.800.20:FF:000001">
    <property type="entry name" value="Histone deacetylase"/>
    <property type="match status" value="1"/>
</dbReference>
<feature type="binding site" evidence="13">
    <location>
        <position position="226"/>
    </location>
    <ligand>
        <name>a divalent metal cation</name>
        <dbReference type="ChEBI" id="CHEBI:60240"/>
    </ligand>
</feature>
<feature type="region of interest" description="Disordered" evidence="14">
    <location>
        <begin position="424"/>
        <end position="480"/>
    </location>
</feature>
<dbReference type="Pfam" id="PF00850">
    <property type="entry name" value="Hist_deacetyl"/>
    <property type="match status" value="1"/>
</dbReference>
<feature type="binding site" evidence="12">
    <location>
        <position position="351"/>
    </location>
    <ligand>
        <name>substrate</name>
    </ligand>
</feature>
<dbReference type="PRINTS" id="PR01271">
    <property type="entry name" value="HISDACETLASE"/>
</dbReference>
<feature type="binding site" evidence="12">
    <location>
        <position position="147"/>
    </location>
    <ligand>
        <name>substrate</name>
    </ligand>
</feature>
<evidence type="ECO:0000256" key="6">
    <source>
        <dbReference type="ARBA" id="ARBA00023015"/>
    </source>
</evidence>
<dbReference type="SUPFAM" id="SSF52768">
    <property type="entry name" value="Arginase/deacetylase"/>
    <property type="match status" value="1"/>
</dbReference>
<keyword evidence="4 10" id="KW-0378">Hydrolase</keyword>
<dbReference type="AlphaFoldDB" id="W7UAJ6"/>
<feature type="compositionally biased region" description="Basic and acidic residues" evidence="14">
    <location>
        <begin position="460"/>
        <end position="480"/>
    </location>
</feature>
<evidence type="ECO:0000256" key="5">
    <source>
        <dbReference type="ARBA" id="ARBA00022853"/>
    </source>
</evidence>
<keyword evidence="17" id="KW-1185">Reference proteome</keyword>
<dbReference type="PRINTS" id="PR01270">
    <property type="entry name" value="HDASUPER"/>
</dbReference>